<dbReference type="AlphaFoldDB" id="A0A6G4ASM6"/>
<dbReference type="RefSeq" id="WP_164433849.1">
    <property type="nucleotide sequence ID" value="NZ_JAAIKT010000060.1"/>
</dbReference>
<dbReference type="EMBL" id="JAAIKT010000060">
    <property type="protein sequence ID" value="NEW75467.1"/>
    <property type="molecule type" value="Genomic_DNA"/>
</dbReference>
<evidence type="ECO:0000313" key="1">
    <source>
        <dbReference type="EMBL" id="NEW75467.1"/>
    </source>
</evidence>
<comment type="caution">
    <text evidence="1">The sequence shown here is derived from an EMBL/GenBank/DDBJ whole genome shotgun (WGS) entry which is preliminary data.</text>
</comment>
<gene>
    <name evidence="1" type="ORF">G4H13_35230</name>
</gene>
<evidence type="ECO:0000313" key="2">
    <source>
        <dbReference type="Proteomes" id="UP000476310"/>
    </source>
</evidence>
<protein>
    <submittedName>
        <fullName evidence="1">Uncharacterized protein</fullName>
    </submittedName>
</protein>
<name>A0A6G4ASM6_9ACTN</name>
<organism evidence="1 2">
    <name type="scientific">Streptomyces rhizosphaericus</name>
    <dbReference type="NCBI Taxonomy" id="114699"/>
    <lineage>
        <taxon>Bacteria</taxon>
        <taxon>Bacillati</taxon>
        <taxon>Actinomycetota</taxon>
        <taxon>Actinomycetes</taxon>
        <taxon>Kitasatosporales</taxon>
        <taxon>Streptomycetaceae</taxon>
        <taxon>Streptomyces</taxon>
        <taxon>Streptomyces violaceusniger group</taxon>
    </lineage>
</organism>
<accession>A0A6G4ASM6</accession>
<sequence length="140" mass="15857">MAASIPDSELTPAQVTITVDQWHRPVAVLPDRIAIRLAVSSRDSVRDYGYCHFESRRFDADTFETRAIRALLEAVVQAYPEAQGVSQYRTYDVGYFYGSIIGASGWDMAARTWKNYAATEHLRVRRGIHLHHDGRSHFGS</sequence>
<proteinExistence type="predicted"/>
<dbReference type="Proteomes" id="UP000476310">
    <property type="component" value="Unassembled WGS sequence"/>
</dbReference>
<reference evidence="1" key="1">
    <citation type="submission" date="2020-02" db="EMBL/GenBank/DDBJ databases">
        <title>A new Streptomyces sp. for controlling soil-borne diseases.</title>
        <authorList>
            <person name="Li X."/>
            <person name="Tian Y."/>
            <person name="Gao K."/>
        </authorList>
    </citation>
    <scope>NUCLEOTIDE SEQUENCE [LARGE SCALE GENOMIC DNA]</scope>
    <source>
        <strain evidence="1">0250</strain>
    </source>
</reference>
<keyword evidence="2" id="KW-1185">Reference proteome</keyword>